<keyword evidence="2" id="KW-1185">Reference proteome</keyword>
<organism evidence="1 2">
    <name type="scientific">Danaus chrysippus</name>
    <name type="common">African queen</name>
    <dbReference type="NCBI Taxonomy" id="151541"/>
    <lineage>
        <taxon>Eukaryota</taxon>
        <taxon>Metazoa</taxon>
        <taxon>Ecdysozoa</taxon>
        <taxon>Arthropoda</taxon>
        <taxon>Hexapoda</taxon>
        <taxon>Insecta</taxon>
        <taxon>Pterygota</taxon>
        <taxon>Neoptera</taxon>
        <taxon>Endopterygota</taxon>
        <taxon>Lepidoptera</taxon>
        <taxon>Glossata</taxon>
        <taxon>Ditrysia</taxon>
        <taxon>Papilionoidea</taxon>
        <taxon>Nymphalidae</taxon>
        <taxon>Danainae</taxon>
        <taxon>Danaini</taxon>
        <taxon>Danaina</taxon>
        <taxon>Danaus</taxon>
        <taxon>Anosia</taxon>
    </lineage>
</organism>
<name>A0A8J2QNB4_9NEOP</name>
<sequence>MSLARDLHIADWISTCSSTHNPILELQHYTAIKFASRAPNMARVAMTGLMLLKRVCLEEDDLLLNY</sequence>
<evidence type="ECO:0000313" key="1">
    <source>
        <dbReference type="EMBL" id="CAG9565830.1"/>
    </source>
</evidence>
<comment type="caution">
    <text evidence="1">The sequence shown here is derived from an EMBL/GenBank/DDBJ whole genome shotgun (WGS) entry which is preliminary data.</text>
</comment>
<accession>A0A8J2QNB4</accession>
<gene>
    <name evidence="1" type="ORF">DCHRY22_LOCUS6596</name>
</gene>
<evidence type="ECO:0000313" key="2">
    <source>
        <dbReference type="Proteomes" id="UP000789524"/>
    </source>
</evidence>
<protein>
    <submittedName>
        <fullName evidence="1">(African queen) hypothetical protein</fullName>
    </submittedName>
</protein>
<proteinExistence type="predicted"/>
<dbReference type="Proteomes" id="UP000789524">
    <property type="component" value="Unassembled WGS sequence"/>
</dbReference>
<dbReference type="EMBL" id="CAKASE010000055">
    <property type="protein sequence ID" value="CAG9565830.1"/>
    <property type="molecule type" value="Genomic_DNA"/>
</dbReference>
<reference evidence="1" key="1">
    <citation type="submission" date="2021-09" db="EMBL/GenBank/DDBJ databases">
        <authorList>
            <person name="Martin H S."/>
        </authorList>
    </citation>
    <scope>NUCLEOTIDE SEQUENCE</scope>
</reference>
<dbReference type="AlphaFoldDB" id="A0A8J2QNB4"/>